<evidence type="ECO:0000256" key="2">
    <source>
        <dbReference type="ARBA" id="ARBA00022452"/>
    </source>
</evidence>
<evidence type="ECO:0000256" key="3">
    <source>
        <dbReference type="ARBA" id="ARBA00022692"/>
    </source>
</evidence>
<evidence type="ECO:0000259" key="7">
    <source>
        <dbReference type="PROSITE" id="PS51779"/>
    </source>
</evidence>
<keyword evidence="6" id="KW-0998">Cell outer membrane</keyword>
<accession>A0A8J2XX26</accession>
<evidence type="ECO:0000256" key="1">
    <source>
        <dbReference type="ARBA" id="ARBA00004370"/>
    </source>
</evidence>
<keyword evidence="9" id="KW-1185">Reference proteome</keyword>
<dbReference type="Gene3D" id="3.10.20.310">
    <property type="entry name" value="membrane protein fhac"/>
    <property type="match status" value="2"/>
</dbReference>
<dbReference type="InterPro" id="IPR010827">
    <property type="entry name" value="BamA/TamA_POTRA"/>
</dbReference>
<dbReference type="GO" id="GO:0019867">
    <property type="term" value="C:outer membrane"/>
    <property type="evidence" value="ECO:0007669"/>
    <property type="project" value="InterPro"/>
</dbReference>
<protein>
    <submittedName>
        <fullName evidence="8">Outer membrane protein assembly factor</fullName>
    </submittedName>
</protein>
<dbReference type="InterPro" id="IPR039910">
    <property type="entry name" value="D15-like"/>
</dbReference>
<sequence>MFFLAACLSQGAHAQNDDAAIQAANDSVAANVQNEAEERVTPYRVEIEGAGGLTPFLIDNLELAKRQSQSLHEDEVQRLAGVAPVQIRSLLATEGYFSAAVTHMLDRNVTPWVARYTVTLNERTLVRAVDLRFKGQLVEADPRRVERLRRQWGLKAGGIFQQKAWDDAKSEMLKSLLVRDYPAAAITASEARIEPLTASATLSVEVDSGPAFTFGELEIEGLQRYSSRIVTDLNPIKPGDPYSQEKLNELQARVQDTGYFRSAFATVDIDPTKPHNVPVRLDLNENERKRLSLGIGFSTDSGARLQVKWLNRNFLQRDWRLESNLKIDRDNRLIGSDVYLPPLENGWIPSFGAHYEYTNSAGETVDKVQTGARLTSPDKNNEKVWALTFYADRQRIGDTYSANREALLASFSYTRRRVDNLISPTRGYVASIDLGAGPSGVVNEDNIARVVARATYLSPTWHRRWQAVLRGQVGQVFGSSRQTVPGDLLFRTGGDQSVRGYGYNRLGVEQDGAIVGGTVTAVVSAELVYRITPAWGAAIFTDAGNAADSWGDFKFRHGSGVGARWRSPIGPVNLDLAYGHETREPRLHFSIGYGF</sequence>
<proteinExistence type="predicted"/>
<comment type="caution">
    <text evidence="8">The sequence shown here is derived from an EMBL/GenBank/DDBJ whole genome shotgun (WGS) entry which is preliminary data.</text>
</comment>
<evidence type="ECO:0000313" key="8">
    <source>
        <dbReference type="EMBL" id="GGB96407.1"/>
    </source>
</evidence>
<dbReference type="EMBL" id="BMCG01000001">
    <property type="protein sequence ID" value="GGB96407.1"/>
    <property type="molecule type" value="Genomic_DNA"/>
</dbReference>
<dbReference type="RefSeq" id="WP_229728488.1">
    <property type="nucleotide sequence ID" value="NZ_BMCG01000001.1"/>
</dbReference>
<dbReference type="PANTHER" id="PTHR12815:SF47">
    <property type="entry name" value="TRANSLOCATION AND ASSEMBLY MODULE SUBUNIT TAMA"/>
    <property type="match status" value="1"/>
</dbReference>
<comment type="subcellular location">
    <subcellularLocation>
        <location evidence="1">Membrane</location>
    </subcellularLocation>
</comment>
<dbReference type="AlphaFoldDB" id="A0A8J2XX26"/>
<evidence type="ECO:0000313" key="9">
    <source>
        <dbReference type="Proteomes" id="UP000620266"/>
    </source>
</evidence>
<dbReference type="Proteomes" id="UP000620266">
    <property type="component" value="Unassembled WGS sequence"/>
</dbReference>
<reference evidence="8" key="2">
    <citation type="submission" date="2020-09" db="EMBL/GenBank/DDBJ databases">
        <authorList>
            <person name="Sun Q."/>
            <person name="Sedlacek I."/>
        </authorList>
    </citation>
    <scope>NUCLEOTIDE SEQUENCE</scope>
    <source>
        <strain evidence="8">CCM 7086</strain>
    </source>
</reference>
<evidence type="ECO:0000256" key="6">
    <source>
        <dbReference type="ARBA" id="ARBA00023237"/>
    </source>
</evidence>
<keyword evidence="4" id="KW-0732">Signal</keyword>
<dbReference type="Pfam" id="PF07244">
    <property type="entry name" value="POTRA"/>
    <property type="match status" value="1"/>
</dbReference>
<name>A0A8J2XX26_9BURK</name>
<reference evidence="8" key="1">
    <citation type="journal article" date="2014" name="Int. J. Syst. Evol. Microbiol.">
        <title>Complete genome sequence of Corynebacterium casei LMG S-19264T (=DSM 44701T), isolated from a smear-ripened cheese.</title>
        <authorList>
            <consortium name="US DOE Joint Genome Institute (JGI-PGF)"/>
            <person name="Walter F."/>
            <person name="Albersmeier A."/>
            <person name="Kalinowski J."/>
            <person name="Ruckert C."/>
        </authorList>
    </citation>
    <scope>NUCLEOTIDE SEQUENCE</scope>
    <source>
        <strain evidence="8">CCM 7086</strain>
    </source>
</reference>
<dbReference type="InterPro" id="IPR034746">
    <property type="entry name" value="POTRA"/>
</dbReference>
<gene>
    <name evidence="8" type="ORF">GCM10007205_02110</name>
</gene>
<dbReference type="PANTHER" id="PTHR12815">
    <property type="entry name" value="SORTING AND ASSEMBLY MACHINERY SAMM50 PROTEIN FAMILY MEMBER"/>
    <property type="match status" value="1"/>
</dbReference>
<evidence type="ECO:0000256" key="4">
    <source>
        <dbReference type="ARBA" id="ARBA00022729"/>
    </source>
</evidence>
<organism evidence="8 9">
    <name type="scientific">Oxalicibacterium flavum</name>
    <dbReference type="NCBI Taxonomy" id="179467"/>
    <lineage>
        <taxon>Bacteria</taxon>
        <taxon>Pseudomonadati</taxon>
        <taxon>Pseudomonadota</taxon>
        <taxon>Betaproteobacteria</taxon>
        <taxon>Burkholderiales</taxon>
        <taxon>Oxalobacteraceae</taxon>
        <taxon>Oxalicibacterium</taxon>
    </lineage>
</organism>
<dbReference type="PROSITE" id="PS51779">
    <property type="entry name" value="POTRA"/>
    <property type="match status" value="1"/>
</dbReference>
<keyword evidence="2" id="KW-1134">Transmembrane beta strand</keyword>
<keyword evidence="5" id="KW-0472">Membrane</keyword>
<dbReference type="Pfam" id="PF01103">
    <property type="entry name" value="Omp85"/>
    <property type="match status" value="1"/>
</dbReference>
<dbReference type="Gene3D" id="2.40.160.50">
    <property type="entry name" value="membrane protein fhac: a member of the omp85/tpsb transporter family"/>
    <property type="match status" value="1"/>
</dbReference>
<dbReference type="InterPro" id="IPR000184">
    <property type="entry name" value="Bac_surfAg_D15"/>
</dbReference>
<feature type="domain" description="POTRA" evidence="7">
    <location>
        <begin position="212"/>
        <end position="286"/>
    </location>
</feature>
<keyword evidence="3" id="KW-0812">Transmembrane</keyword>
<evidence type="ECO:0000256" key="5">
    <source>
        <dbReference type="ARBA" id="ARBA00023136"/>
    </source>
</evidence>